<keyword evidence="6" id="KW-1133">Transmembrane helix</keyword>
<protein>
    <submittedName>
        <fullName evidence="13">Uncharacterized protein</fullName>
    </submittedName>
</protein>
<evidence type="ECO:0000256" key="5">
    <source>
        <dbReference type="ARBA" id="ARBA00022692"/>
    </source>
</evidence>
<dbReference type="AlphaFoldDB" id="A0A9Q0MHH1"/>
<comment type="subcellular location">
    <subcellularLocation>
        <location evidence="1">Membrane</location>
        <topology evidence="1">Multi-pass membrane protein</topology>
    </subcellularLocation>
</comment>
<evidence type="ECO:0000256" key="12">
    <source>
        <dbReference type="RuleBase" id="RU000679"/>
    </source>
</evidence>
<dbReference type="InterPro" id="IPR001873">
    <property type="entry name" value="ENaC"/>
</dbReference>
<dbReference type="GO" id="GO:0016020">
    <property type="term" value="C:membrane"/>
    <property type="evidence" value="ECO:0007669"/>
    <property type="project" value="UniProtKB-SubCell"/>
</dbReference>
<comment type="similarity">
    <text evidence="2 12">Belongs to the amiloride-sensitive sodium channel (TC 1.A.6) family.</text>
</comment>
<dbReference type="OrthoDB" id="5874059at2759"/>
<keyword evidence="5 12" id="KW-0812">Transmembrane</keyword>
<evidence type="ECO:0000256" key="3">
    <source>
        <dbReference type="ARBA" id="ARBA00022448"/>
    </source>
</evidence>
<evidence type="ECO:0000256" key="10">
    <source>
        <dbReference type="ARBA" id="ARBA00023201"/>
    </source>
</evidence>
<evidence type="ECO:0000256" key="9">
    <source>
        <dbReference type="ARBA" id="ARBA00023136"/>
    </source>
</evidence>
<evidence type="ECO:0000256" key="6">
    <source>
        <dbReference type="ARBA" id="ARBA00022989"/>
    </source>
</evidence>
<gene>
    <name evidence="13" type="ORF">Bhyg_17164</name>
</gene>
<name>A0A9Q0MHH1_9DIPT</name>
<keyword evidence="4 12" id="KW-0894">Sodium channel</keyword>
<keyword evidence="10 12" id="KW-0739">Sodium transport</keyword>
<dbReference type="Pfam" id="PF00858">
    <property type="entry name" value="ASC"/>
    <property type="match status" value="1"/>
</dbReference>
<evidence type="ECO:0000313" key="13">
    <source>
        <dbReference type="EMBL" id="KAJ6603779.1"/>
    </source>
</evidence>
<evidence type="ECO:0000313" key="14">
    <source>
        <dbReference type="Proteomes" id="UP001151699"/>
    </source>
</evidence>
<evidence type="ECO:0000256" key="8">
    <source>
        <dbReference type="ARBA" id="ARBA00023065"/>
    </source>
</evidence>
<keyword evidence="8 12" id="KW-0406">Ion transport</keyword>
<organism evidence="13 14">
    <name type="scientific">Pseudolycoriella hygida</name>
    <dbReference type="NCBI Taxonomy" id="35572"/>
    <lineage>
        <taxon>Eukaryota</taxon>
        <taxon>Metazoa</taxon>
        <taxon>Ecdysozoa</taxon>
        <taxon>Arthropoda</taxon>
        <taxon>Hexapoda</taxon>
        <taxon>Insecta</taxon>
        <taxon>Pterygota</taxon>
        <taxon>Neoptera</taxon>
        <taxon>Endopterygota</taxon>
        <taxon>Diptera</taxon>
        <taxon>Nematocera</taxon>
        <taxon>Sciaroidea</taxon>
        <taxon>Sciaridae</taxon>
        <taxon>Pseudolycoriella</taxon>
    </lineage>
</organism>
<dbReference type="EMBL" id="WJQU01005968">
    <property type="protein sequence ID" value="KAJ6603779.1"/>
    <property type="molecule type" value="Genomic_DNA"/>
</dbReference>
<dbReference type="Proteomes" id="UP001151699">
    <property type="component" value="Unassembled WGS sequence"/>
</dbReference>
<keyword evidence="3 12" id="KW-0813">Transport</keyword>
<keyword evidence="7" id="KW-0915">Sodium</keyword>
<keyword evidence="14" id="KW-1185">Reference proteome</keyword>
<keyword evidence="11 12" id="KW-0407">Ion channel</keyword>
<evidence type="ECO:0000256" key="4">
    <source>
        <dbReference type="ARBA" id="ARBA00022461"/>
    </source>
</evidence>
<evidence type="ECO:0000256" key="1">
    <source>
        <dbReference type="ARBA" id="ARBA00004141"/>
    </source>
</evidence>
<comment type="caution">
    <text evidence="13">The sequence shown here is derived from an EMBL/GenBank/DDBJ whole genome shotgun (WGS) entry which is preliminary data.</text>
</comment>
<proteinExistence type="inferred from homology"/>
<reference evidence="13" key="1">
    <citation type="submission" date="2022-07" db="EMBL/GenBank/DDBJ databases">
        <authorList>
            <person name="Trinca V."/>
            <person name="Uliana J.V.C."/>
            <person name="Torres T.T."/>
            <person name="Ward R.J."/>
            <person name="Monesi N."/>
        </authorList>
    </citation>
    <scope>NUCLEOTIDE SEQUENCE</scope>
    <source>
        <strain evidence="13">HSMRA1968</strain>
        <tissue evidence="13">Whole embryos</tissue>
    </source>
</reference>
<evidence type="ECO:0000256" key="2">
    <source>
        <dbReference type="ARBA" id="ARBA00007193"/>
    </source>
</evidence>
<sequence length="141" mass="15985">MVYLFELDIFASLRVPTVDRVDVNDTLFGMDCNCVPICSETIYEVETTICRRSKSSKLRSAIVGQTFDPENTTTLKIHFKDISCIKYRRELYLTWDGVFESSGTITTISNENYGNKVVVMETCVRHYDDHANGALVPRLGA</sequence>
<accession>A0A9Q0MHH1</accession>
<dbReference type="GO" id="GO:0005272">
    <property type="term" value="F:sodium channel activity"/>
    <property type="evidence" value="ECO:0007669"/>
    <property type="project" value="UniProtKB-KW"/>
</dbReference>
<evidence type="ECO:0000256" key="7">
    <source>
        <dbReference type="ARBA" id="ARBA00023053"/>
    </source>
</evidence>
<keyword evidence="9" id="KW-0472">Membrane</keyword>
<evidence type="ECO:0000256" key="11">
    <source>
        <dbReference type="ARBA" id="ARBA00023303"/>
    </source>
</evidence>